<reference evidence="1 2" key="1">
    <citation type="submission" date="2024-04" db="EMBL/GenBank/DDBJ databases">
        <authorList>
            <person name="Rising A."/>
            <person name="Reimegard J."/>
            <person name="Sonavane S."/>
            <person name="Akerstrom W."/>
            <person name="Nylinder S."/>
            <person name="Hedman E."/>
            <person name="Kallberg Y."/>
        </authorList>
    </citation>
    <scope>NUCLEOTIDE SEQUENCE [LARGE SCALE GENOMIC DNA]</scope>
</reference>
<gene>
    <name evidence="1" type="ORF">LARSCL_LOCUS14308</name>
</gene>
<sequence>MHREDFVYERLNPQEAIDIPLVEMDPKVSDDTFCIATQNWGQTFIHRFNSSPSLYLFHPYSAIRRAAIVFTTHFAYDIGLTLIALGNLLELAVPQYT</sequence>
<keyword evidence="2" id="KW-1185">Reference proteome</keyword>
<dbReference type="AlphaFoldDB" id="A0AAV2ARH1"/>
<accession>A0AAV2ARH1</accession>
<dbReference type="EMBL" id="CAXIEN010000205">
    <property type="protein sequence ID" value="CAL1286537.1"/>
    <property type="molecule type" value="Genomic_DNA"/>
</dbReference>
<protein>
    <submittedName>
        <fullName evidence="1">Uncharacterized protein</fullName>
    </submittedName>
</protein>
<name>A0AAV2ARH1_9ARAC</name>
<comment type="caution">
    <text evidence="1">The sequence shown here is derived from an EMBL/GenBank/DDBJ whole genome shotgun (WGS) entry which is preliminary data.</text>
</comment>
<feature type="non-terminal residue" evidence="1">
    <location>
        <position position="97"/>
    </location>
</feature>
<evidence type="ECO:0000313" key="2">
    <source>
        <dbReference type="Proteomes" id="UP001497382"/>
    </source>
</evidence>
<evidence type="ECO:0000313" key="1">
    <source>
        <dbReference type="EMBL" id="CAL1286537.1"/>
    </source>
</evidence>
<organism evidence="1 2">
    <name type="scientific">Larinioides sclopetarius</name>
    <dbReference type="NCBI Taxonomy" id="280406"/>
    <lineage>
        <taxon>Eukaryota</taxon>
        <taxon>Metazoa</taxon>
        <taxon>Ecdysozoa</taxon>
        <taxon>Arthropoda</taxon>
        <taxon>Chelicerata</taxon>
        <taxon>Arachnida</taxon>
        <taxon>Araneae</taxon>
        <taxon>Araneomorphae</taxon>
        <taxon>Entelegynae</taxon>
        <taxon>Araneoidea</taxon>
        <taxon>Araneidae</taxon>
        <taxon>Larinioides</taxon>
    </lineage>
</organism>
<dbReference type="Proteomes" id="UP001497382">
    <property type="component" value="Unassembled WGS sequence"/>
</dbReference>
<proteinExistence type="predicted"/>